<protein>
    <submittedName>
        <fullName evidence="11">MFS transporter</fullName>
    </submittedName>
</protein>
<evidence type="ECO:0000313" key="11">
    <source>
        <dbReference type="EMBL" id="GER58191.1"/>
    </source>
</evidence>
<dbReference type="InterPro" id="IPR036259">
    <property type="entry name" value="MFS_trans_sf"/>
</dbReference>
<comment type="similarity">
    <text evidence="8">Belongs to the major facilitator superfamily. Proton-dependent oligopeptide transporter (POT/PTR) (TC 2.A.17) family.</text>
</comment>
<keyword evidence="7 9" id="KW-0472">Membrane</keyword>
<dbReference type="Gene3D" id="1.20.1250.20">
    <property type="entry name" value="MFS general substrate transporter like domains"/>
    <property type="match status" value="3"/>
</dbReference>
<feature type="transmembrane region" description="Helical" evidence="9">
    <location>
        <begin position="496"/>
        <end position="517"/>
    </location>
</feature>
<dbReference type="InterPro" id="IPR050171">
    <property type="entry name" value="MFS_Transporters"/>
</dbReference>
<keyword evidence="2 8" id="KW-0813">Transport</keyword>
<dbReference type="EMBL" id="BKCG01000001">
    <property type="protein sequence ID" value="GER58191.1"/>
    <property type="molecule type" value="Genomic_DNA"/>
</dbReference>
<dbReference type="AlphaFoldDB" id="A0A5J4IXA3"/>
<feature type="transmembrane region" description="Helical" evidence="9">
    <location>
        <begin position="34"/>
        <end position="52"/>
    </location>
</feature>
<dbReference type="InterPro" id="IPR005279">
    <property type="entry name" value="Dipep/tripep_permease"/>
</dbReference>
<evidence type="ECO:0000259" key="10">
    <source>
        <dbReference type="PROSITE" id="PS50850"/>
    </source>
</evidence>
<dbReference type="OrthoDB" id="9772725at2"/>
<name>A0A5J4IXA3_9FLAO</name>
<feature type="transmembrane region" description="Helical" evidence="9">
    <location>
        <begin position="154"/>
        <end position="178"/>
    </location>
</feature>
<dbReference type="GO" id="GO:1904680">
    <property type="term" value="F:peptide transmembrane transporter activity"/>
    <property type="evidence" value="ECO:0007669"/>
    <property type="project" value="InterPro"/>
</dbReference>
<keyword evidence="12" id="KW-1185">Reference proteome</keyword>
<feature type="transmembrane region" description="Helical" evidence="9">
    <location>
        <begin position="64"/>
        <end position="84"/>
    </location>
</feature>
<feature type="transmembrane region" description="Helical" evidence="9">
    <location>
        <begin position="299"/>
        <end position="320"/>
    </location>
</feature>
<dbReference type="GO" id="GO:0005886">
    <property type="term" value="C:plasma membrane"/>
    <property type="evidence" value="ECO:0007669"/>
    <property type="project" value="UniProtKB-SubCell"/>
</dbReference>
<feature type="transmembrane region" description="Helical" evidence="9">
    <location>
        <begin position="457"/>
        <end position="476"/>
    </location>
</feature>
<evidence type="ECO:0000256" key="5">
    <source>
        <dbReference type="ARBA" id="ARBA00022856"/>
    </source>
</evidence>
<keyword evidence="5" id="KW-0571">Peptide transport</keyword>
<evidence type="ECO:0000256" key="7">
    <source>
        <dbReference type="ARBA" id="ARBA00023136"/>
    </source>
</evidence>
<dbReference type="PANTHER" id="PTHR23517">
    <property type="entry name" value="RESISTANCE PROTEIN MDTM, PUTATIVE-RELATED-RELATED"/>
    <property type="match status" value="1"/>
</dbReference>
<dbReference type="InterPro" id="IPR018456">
    <property type="entry name" value="PTR2_symporter_CS"/>
</dbReference>
<dbReference type="Proteomes" id="UP000326509">
    <property type="component" value="Unassembled WGS sequence"/>
</dbReference>
<evidence type="ECO:0000256" key="4">
    <source>
        <dbReference type="ARBA" id="ARBA00022692"/>
    </source>
</evidence>
<feature type="transmembrane region" description="Helical" evidence="9">
    <location>
        <begin position="117"/>
        <end position="133"/>
    </location>
</feature>
<sequence length="529" mass="58341">MEFKFGGSETNQRTVLGHPSGLFVLFFTEMWERFSYYGMRALLVLFLVASMLDEGWGWERSEALVLYGIYTGLVYITPIFGGLIADKLTGYRNAILIGALLMTLGHASMALEGIANPFFYLGLGLLILGNGLFKPNISSMVGQLYKNQGKEKDAGYTIFYMGINAGAFLGILLCGYIGESVGWHYGFGLAGIFMFFGMLQFYFAQTIFGRIGLSPKNSQDFDDAIENTFEDTKDAIEDTMEEAASSKVTKDRLIVIGILAFFTIFFWWAFEQAGGSMTIFAADYTDRLLVGDGAMIFKVFNTILTVVPMLIITWVLAMLFKQTYSKYSISNILLGSSFVIIWGIVIWMLVREFNADSSEVPASWFGILNSFFIIAFAPLFSKLWQSKLNPTGPVKFAIGLILLGLGFGVLAYGSMGIPLGAKTASVSMIFLIVAYLLHTLGELCVSPVGLSYVSKLAPVKLIGLMFGVWFVANFIANTAAGITGSYMDPILEEKGLSYFFLIFTLIPIGAGVIMLILNKFLLKKMHGIR</sequence>
<dbReference type="InterPro" id="IPR000109">
    <property type="entry name" value="POT_fam"/>
</dbReference>
<accession>A0A5J4IXA3</accession>
<keyword evidence="4 8" id="KW-0812">Transmembrane</keyword>
<keyword evidence="5" id="KW-0653">Protein transport</keyword>
<evidence type="ECO:0000256" key="9">
    <source>
        <dbReference type="SAM" id="Phobius"/>
    </source>
</evidence>
<dbReference type="SUPFAM" id="SSF103473">
    <property type="entry name" value="MFS general substrate transporter"/>
    <property type="match status" value="1"/>
</dbReference>
<feature type="transmembrane region" description="Helical" evidence="9">
    <location>
        <begin position="332"/>
        <end position="350"/>
    </location>
</feature>
<evidence type="ECO:0000256" key="3">
    <source>
        <dbReference type="ARBA" id="ARBA00022475"/>
    </source>
</evidence>
<keyword evidence="3" id="KW-1003">Cell membrane</keyword>
<evidence type="ECO:0000313" key="12">
    <source>
        <dbReference type="Proteomes" id="UP000326509"/>
    </source>
</evidence>
<comment type="subcellular location">
    <subcellularLocation>
        <location evidence="1">Cell membrane</location>
        <topology evidence="1">Multi-pass membrane protein</topology>
    </subcellularLocation>
    <subcellularLocation>
        <location evidence="8">Membrane</location>
        <topology evidence="8">Multi-pass membrane protein</topology>
    </subcellularLocation>
</comment>
<feature type="transmembrane region" description="Helical" evidence="9">
    <location>
        <begin position="423"/>
        <end position="445"/>
    </location>
</feature>
<dbReference type="NCBIfam" id="TIGR00924">
    <property type="entry name" value="yjdL_sub1_fam"/>
    <property type="match status" value="1"/>
</dbReference>
<evidence type="ECO:0000256" key="6">
    <source>
        <dbReference type="ARBA" id="ARBA00022989"/>
    </source>
</evidence>
<feature type="domain" description="Major facilitator superfamily (MFS) profile" evidence="10">
    <location>
        <begin position="24"/>
        <end position="521"/>
    </location>
</feature>
<dbReference type="PROSITE" id="PS01023">
    <property type="entry name" value="PTR2_2"/>
    <property type="match status" value="1"/>
</dbReference>
<dbReference type="CDD" id="cd17346">
    <property type="entry name" value="MFS_DtpA_like"/>
    <property type="match status" value="1"/>
</dbReference>
<keyword evidence="6 9" id="KW-1133">Transmembrane helix</keyword>
<dbReference type="InterPro" id="IPR020846">
    <property type="entry name" value="MFS_dom"/>
</dbReference>
<evidence type="ECO:0000256" key="8">
    <source>
        <dbReference type="RuleBase" id="RU003755"/>
    </source>
</evidence>
<comment type="caution">
    <text evidence="11">The sequence shown here is derived from an EMBL/GenBank/DDBJ whole genome shotgun (WGS) entry which is preliminary data.</text>
</comment>
<feature type="transmembrane region" description="Helical" evidence="9">
    <location>
        <begin position="253"/>
        <end position="270"/>
    </location>
</feature>
<evidence type="ECO:0000256" key="1">
    <source>
        <dbReference type="ARBA" id="ARBA00004651"/>
    </source>
</evidence>
<feature type="transmembrane region" description="Helical" evidence="9">
    <location>
        <begin position="396"/>
        <end position="417"/>
    </location>
</feature>
<dbReference type="Pfam" id="PF00854">
    <property type="entry name" value="PTR2"/>
    <property type="match status" value="2"/>
</dbReference>
<feature type="transmembrane region" description="Helical" evidence="9">
    <location>
        <begin position="184"/>
        <end position="204"/>
    </location>
</feature>
<dbReference type="RefSeq" id="WP_151672282.1">
    <property type="nucleotide sequence ID" value="NZ_BKCG01000001.1"/>
</dbReference>
<evidence type="ECO:0000256" key="2">
    <source>
        <dbReference type="ARBA" id="ARBA00022448"/>
    </source>
</evidence>
<dbReference type="PANTHER" id="PTHR23517:SF15">
    <property type="entry name" value="PROTON-DEPENDENT OLIGOPEPTIDE FAMILY TRANSPORT PROTEIN"/>
    <property type="match status" value="1"/>
</dbReference>
<dbReference type="PROSITE" id="PS50850">
    <property type="entry name" value="MFS"/>
    <property type="match status" value="1"/>
</dbReference>
<reference evidence="11 12" key="1">
    <citation type="submission" date="2019-08" db="EMBL/GenBank/DDBJ databases">
        <title>Draft genome sequence of Ulvibacter marinus type strain NBRC 109484.</title>
        <authorList>
            <person name="Kawano K."/>
            <person name="Ushijima N."/>
            <person name="Kihara M."/>
            <person name="Itoh H."/>
        </authorList>
    </citation>
    <scope>NUCLEOTIDE SEQUENCE [LARGE SCALE GENOMIC DNA]</scope>
    <source>
        <strain evidence="11 12">NBRC 109484</strain>
    </source>
</reference>
<dbReference type="GO" id="GO:0006857">
    <property type="term" value="P:oligopeptide transport"/>
    <property type="evidence" value="ECO:0007669"/>
    <property type="project" value="InterPro"/>
</dbReference>
<organism evidence="11 12">
    <name type="scientific">Patiriisocius marinus</name>
    <dbReference type="NCBI Taxonomy" id="1397112"/>
    <lineage>
        <taxon>Bacteria</taxon>
        <taxon>Pseudomonadati</taxon>
        <taxon>Bacteroidota</taxon>
        <taxon>Flavobacteriia</taxon>
        <taxon>Flavobacteriales</taxon>
        <taxon>Flavobacteriaceae</taxon>
        <taxon>Patiriisocius</taxon>
    </lineage>
</organism>
<proteinExistence type="inferred from homology"/>
<gene>
    <name evidence="11" type="ORF">ULMA_02990</name>
</gene>
<feature type="transmembrane region" description="Helical" evidence="9">
    <location>
        <begin position="362"/>
        <end position="384"/>
    </location>
</feature>